<feature type="region of interest" description="Disordered" evidence="10">
    <location>
        <begin position="384"/>
        <end position="427"/>
    </location>
</feature>
<keyword evidence="8" id="KW-0067">ATP-binding</keyword>
<dbReference type="SMART" id="SM00249">
    <property type="entry name" value="PHD"/>
    <property type="match status" value="2"/>
</dbReference>
<feature type="compositionally biased region" description="Acidic residues" evidence="10">
    <location>
        <begin position="1600"/>
        <end position="1611"/>
    </location>
</feature>
<dbReference type="Gene3D" id="2.40.50.40">
    <property type="match status" value="1"/>
</dbReference>
<dbReference type="SUPFAM" id="SSF57903">
    <property type="entry name" value="FYVE/PHD zinc finger"/>
    <property type="match status" value="1"/>
</dbReference>
<dbReference type="InterPro" id="IPR041684">
    <property type="entry name" value="Znf-PHD-like"/>
</dbReference>
<comment type="caution">
    <text evidence="13">The sequence shown here is derived from an EMBL/GenBank/DDBJ whole genome shotgun (WGS) entry which is preliminary data.</text>
</comment>
<feature type="compositionally biased region" description="Low complexity" evidence="10">
    <location>
        <begin position="2337"/>
        <end position="2350"/>
    </location>
</feature>
<dbReference type="Pfam" id="PF23615">
    <property type="entry name" value="Chromo_MIT1"/>
    <property type="match status" value="1"/>
</dbReference>
<evidence type="ECO:0000256" key="4">
    <source>
        <dbReference type="ARBA" id="ARBA00022741"/>
    </source>
</evidence>
<keyword evidence="9" id="KW-0539">Nucleus</keyword>
<evidence type="ECO:0000256" key="10">
    <source>
        <dbReference type="SAM" id="MobiDB-lite"/>
    </source>
</evidence>
<dbReference type="InterPro" id="IPR013083">
    <property type="entry name" value="Znf_RING/FYVE/PHD"/>
</dbReference>
<feature type="domain" description="Helicase ATP-binding" evidence="11">
    <location>
        <begin position="1002"/>
        <end position="1174"/>
    </location>
</feature>
<dbReference type="PANTHER" id="PTHR45623:SF17">
    <property type="entry name" value="CHROMODOMAIN-HELICASE-DNA-BINDING PROTEIN 3-RELATED"/>
    <property type="match status" value="1"/>
</dbReference>
<dbReference type="InterPro" id="IPR001650">
    <property type="entry name" value="Helicase_C-like"/>
</dbReference>
<dbReference type="Pfam" id="PF23614">
    <property type="entry name" value="DUF7141"/>
    <property type="match status" value="1"/>
</dbReference>
<dbReference type="SUPFAM" id="SSF52540">
    <property type="entry name" value="P-loop containing nucleoside triphosphate hydrolases"/>
    <property type="match status" value="2"/>
</dbReference>
<dbReference type="CDD" id="cd17919">
    <property type="entry name" value="DEXHc_Snf"/>
    <property type="match status" value="1"/>
</dbReference>
<dbReference type="Gene3D" id="3.30.40.10">
    <property type="entry name" value="Zinc/RING finger domain, C3HC4 (zinc finger)"/>
    <property type="match status" value="1"/>
</dbReference>
<evidence type="ECO:0000256" key="5">
    <source>
        <dbReference type="ARBA" id="ARBA00022771"/>
    </source>
</evidence>
<dbReference type="CDD" id="cd15489">
    <property type="entry name" value="PHD_SF"/>
    <property type="match status" value="1"/>
</dbReference>
<feature type="compositionally biased region" description="Pro residues" evidence="10">
    <location>
        <begin position="2371"/>
        <end position="2382"/>
    </location>
</feature>
<dbReference type="Pfam" id="PF00176">
    <property type="entry name" value="SNF2-rel_dom"/>
    <property type="match status" value="1"/>
</dbReference>
<keyword evidence="14" id="KW-1185">Reference proteome</keyword>
<feature type="region of interest" description="Disordered" evidence="10">
    <location>
        <begin position="2323"/>
        <end position="2390"/>
    </location>
</feature>
<evidence type="ECO:0000256" key="8">
    <source>
        <dbReference type="ARBA" id="ARBA00022840"/>
    </source>
</evidence>
<organism evidence="13 14">
    <name type="scientific">Sporothrix eucalyptigena</name>
    <dbReference type="NCBI Taxonomy" id="1812306"/>
    <lineage>
        <taxon>Eukaryota</taxon>
        <taxon>Fungi</taxon>
        <taxon>Dikarya</taxon>
        <taxon>Ascomycota</taxon>
        <taxon>Pezizomycotina</taxon>
        <taxon>Sordariomycetes</taxon>
        <taxon>Sordariomycetidae</taxon>
        <taxon>Ophiostomatales</taxon>
        <taxon>Ophiostomataceae</taxon>
        <taxon>Sporothrix</taxon>
    </lineage>
</organism>
<feature type="region of interest" description="Disordered" evidence="10">
    <location>
        <begin position="711"/>
        <end position="730"/>
    </location>
</feature>
<feature type="region of interest" description="Disordered" evidence="10">
    <location>
        <begin position="1586"/>
        <end position="1960"/>
    </location>
</feature>
<feature type="compositionally biased region" description="Polar residues" evidence="10">
    <location>
        <begin position="1839"/>
        <end position="1867"/>
    </location>
</feature>
<gene>
    <name evidence="13" type="ORF">SEUCBS140593_009972</name>
</gene>
<keyword evidence="5" id="KW-0863">Zinc-finger</keyword>
<sequence length="2470" mass="273246">MSGVDDDDDLFALFDGSGGNGNDPEEAAANPGLDGSFRAKADTLFETNGIIIGPDTIGNSVLDFDSLGGGAGALADGHTVAPEAKENAARNDMAREDANNDDSEKDDSWDDGTEAEDSQDGDEDTDEEEDDDDDDENDSDEEEEKVDASLEARLVPPPPIIQAPGSDNGNDKDDESFQNSQSSRADEEIGSEFGSGIGHSRDIPTATVEQADESTSRAADEDDDDGPPPVVSDSIPFRVVSDVAEDVEVDFLDKGIQDEKAHKRTKNGRHELVDEEYEEDEVGEDVRMAEADDGPIDADLVMPGDGSRVEVIIQPLPVDRHDEYEICAPSNYVYRVVSRTRGRSRYEIEYDDGARFNIYEKDLYDLPNGTKALHKFKRRELEEADELSSAEGGLKRRRMRLTGENMSSFNDMSLDENRSFNPSSARGFGLEDEDLMDLDLKAQRRRLRTLAETGRSGIRYSSRLAPTNNNNDGDEARDGRRLRARPSTEQSRDVLSHRSTRDDDVDELGGEDDADFIPSIQSDILPQKLGRGNWKRRGKGSTNTAKRCFSRDGSIEFETARRSSRANKNTRSMVEPTNYNDESFYIEDDQPTQPRIINVKEVFQPLEGPSPFRDAHMQICNSCSGPARTPNKGIMIYCQGCSLAFHKQCIGLRKTREHTVTKVADDSFVLQCRFCVNHAKIKDPSVPSLDKCSVCSKVGLSCAPFSEKKPAKEEERLREENDGVDPITPVDPNLVDNADNVLFRCTQCHRGFHYQHLPPPSADWIDEAGANIRKERLAEYSIDGKCHDCLDMTAKIEALIAWRPVGKNDAIIAFDDVVEDDKEYLIKWEDKSYDHCEWRPGSWVFGACNTRIRQTLIKKNGPAGVPPVFEAKDAFPEEYLYADIIFMVRYKQNVKSRSKKEGLACIGDIEQIMVKFQGLGYDAVVWDEPPQPDSGKRWTTFVSAYDEYLNGKHFKSDSLLAMRQRVKDFQASKKFEVISKQPAVLRRGKLMPYQMEGLNWLLLNYYKGKSVVLADEMGLGKTVQVIALVSTLVLETPRTWPFLVVVPNSTCANWRREIKNWAPDLRVVSYHGGRVPQSMAYKYELFPEGTQTMHAHVVIMSYDSAQDDNTRRLFHNVRWSGLVVDEGQRLKNDQNLLYLALRAMRISFRLLLTGTPLQNNKRELFNLLQFIDSSNNAMELDKTYSTITAENLPELHKLIRPYFLRRTKAEVLKFLPPMAQIIVPVSMTVVQEKLCKSIMAKNPQLIRSIFSKDQVKGAERGSLNNILMQLRKCLCHPFVYSEAIEDKSVEVEQMHRNLIEASAKLLLLKLMLPKLKERGHRVLIFSQFLNQLDIIEDFLHIMGMTYQRLDGSLSSLEKQKRIDAYNTPDSDLFAFLLSTRAGGVGINLATADTVIVLDPDFNPHQDIQAFSRAHRIGQKKKVLCFQFMTKDSVEEKIMQIGRSKMALDHALIETMDAEDDAGNDLESILRHGAQALFSEEAAQNRIVYDDASVDKLLDRSQVENTRTDDERTAESQFSFARVWANETGTLADDIELTTSASVGAGGAAVANDAALSVWDNIIREREAEAARLAEAQREVLGRGGRRRNKVEYKQPRYNDNDGDGFDGDGSDGVDGPPEKKSRKKKNQRVDEDGEFSANDGSSTDDDDDDSSSHRRSRDQPAGVLTAEDDAVLITGTPKKNAKSAKNATTKRRAMSSIPKKTPTVASPRKATPSKAIPKKSVAKKASAPQVSPQKQKTAVAKKTLAKSKKRQADTGLKEIGTAASAMTSSARKSKTAQAQLVAATTKGPKLDPKDTQTSANSVAKKSKAVSRLPGERPVKKQRKADTAEMVVDPPVDRTPSLTGGSSPALSTVSSTTMEIVSSLACESNTNGDNDKTGNTDTNTAAPQTTKAKSQQPQQPGSATVQWSQVATGPHGRKVWLAKAPAPASSSRTTATPSSTSSSNSNSMFKTINGSPPATLPANPLSRSNNSIQALLNPVTSMQSPMVPTFQMHWLLPPQAAGSLHQGAHLYPAMRPAMHTAPSMFPNHKELPKDLALELQRQQAQSLQQNIHAQAMRISSNNGPLTAQQMPASSEACHLNTTSSYRQRPDQLPPMALTHSLPTPGQEPLPTQMGPQEHPRKPTKNACFGEGSEKQLTWAAVADIVTDSSWARNASDRRLYHLIIKHRNQRQRVASLHDVVQQQQRVLLIKKQSPSYHQQAHLRQHGVQQGEPQLKDFDTTEERFVHYATADSLGHALITLKNYAQKLIDHYATLRKGDRMPNLPEWAKVELKRTEDSLEQLDNVTSGIFSNPPPLDVNISVPLEESPVPAPQPISTSLQASIPNSMLVPTPAPLPVAGTPSTGGPAGTRGPIGQPRDKPMPKRGRPRKSIPAPQPPAPSPPPALASEKTPPQVPAIAQHMLVQLSMAPMSRCRRCNALHSSSGGCANLECEAGIRLALDALRSSEADPKEKQAMRKRLVTKLGEITTRKKI</sequence>
<feature type="region of interest" description="Disordered" evidence="10">
    <location>
        <begin position="1"/>
        <end position="36"/>
    </location>
</feature>
<evidence type="ECO:0000313" key="13">
    <source>
        <dbReference type="EMBL" id="CAK7237469.1"/>
    </source>
</evidence>
<dbReference type="SMART" id="SM00490">
    <property type="entry name" value="HELICc"/>
    <property type="match status" value="1"/>
</dbReference>
<feature type="compositionally biased region" description="Acidic residues" evidence="10">
    <location>
        <begin position="1"/>
        <end position="10"/>
    </location>
</feature>
<dbReference type="InterPro" id="IPR056616">
    <property type="entry name" value="Chromo_MIT1"/>
</dbReference>
<dbReference type="InterPro" id="IPR016197">
    <property type="entry name" value="Chromo-like_dom_sf"/>
</dbReference>
<dbReference type="PROSITE" id="PS51194">
    <property type="entry name" value="HELICASE_CTER"/>
    <property type="match status" value="1"/>
</dbReference>
<keyword evidence="7" id="KW-0862">Zinc</keyword>
<dbReference type="InterPro" id="IPR038718">
    <property type="entry name" value="SNF2-like_sf"/>
</dbReference>
<dbReference type="InterPro" id="IPR001965">
    <property type="entry name" value="Znf_PHD"/>
</dbReference>
<dbReference type="Gene3D" id="3.40.50.300">
    <property type="entry name" value="P-loop containing nucleotide triphosphate hydrolases"/>
    <property type="match status" value="1"/>
</dbReference>
<feature type="compositionally biased region" description="Polar residues" evidence="10">
    <location>
        <begin position="1764"/>
        <end position="1778"/>
    </location>
</feature>
<evidence type="ECO:0000256" key="3">
    <source>
        <dbReference type="ARBA" id="ARBA00022723"/>
    </source>
</evidence>
<dbReference type="InterPro" id="IPR014001">
    <property type="entry name" value="Helicase_ATP-bd"/>
</dbReference>
<feature type="compositionally biased region" description="Basic and acidic residues" evidence="10">
    <location>
        <begin position="711"/>
        <end position="721"/>
    </location>
</feature>
<name>A0ABP0CZ86_9PEZI</name>
<dbReference type="InterPro" id="IPR049730">
    <property type="entry name" value="SNF2/RAD54-like_C"/>
</dbReference>
<comment type="subunit">
    <text evidence="2">Component of the NuA4 histone acetyltransferase complex.</text>
</comment>
<dbReference type="InterPro" id="IPR011011">
    <property type="entry name" value="Znf_FYVE_PHD"/>
</dbReference>
<dbReference type="PANTHER" id="PTHR45623">
    <property type="entry name" value="CHROMODOMAIN-HELICASE-DNA-BINDING PROTEIN 3-RELATED-RELATED"/>
    <property type="match status" value="1"/>
</dbReference>
<evidence type="ECO:0000259" key="11">
    <source>
        <dbReference type="PROSITE" id="PS51192"/>
    </source>
</evidence>
<accession>A0ABP0CZ86</accession>
<evidence type="ECO:0000256" key="2">
    <source>
        <dbReference type="ARBA" id="ARBA00011353"/>
    </source>
</evidence>
<dbReference type="InterPro" id="IPR000330">
    <property type="entry name" value="SNF2_N"/>
</dbReference>
<dbReference type="EMBL" id="CAWUHD010000181">
    <property type="protein sequence ID" value="CAK7237469.1"/>
    <property type="molecule type" value="Genomic_DNA"/>
</dbReference>
<keyword evidence="3" id="KW-0479">Metal-binding</keyword>
<proteinExistence type="predicted"/>
<evidence type="ECO:0008006" key="15">
    <source>
        <dbReference type="Google" id="ProtNLM"/>
    </source>
</evidence>
<dbReference type="Gene3D" id="3.40.50.10810">
    <property type="entry name" value="Tandem AAA-ATPase domain"/>
    <property type="match status" value="1"/>
</dbReference>
<dbReference type="Pfam" id="PF15446">
    <property type="entry name" value="zf-PHD-like"/>
    <property type="match status" value="1"/>
</dbReference>
<feature type="compositionally biased region" description="Basic and acidic residues" evidence="10">
    <location>
        <begin position="1813"/>
        <end position="1826"/>
    </location>
</feature>
<evidence type="ECO:0000256" key="6">
    <source>
        <dbReference type="ARBA" id="ARBA00022801"/>
    </source>
</evidence>
<feature type="compositionally biased region" description="Polar residues" evidence="10">
    <location>
        <begin position="1884"/>
        <end position="1910"/>
    </location>
</feature>
<evidence type="ECO:0000259" key="12">
    <source>
        <dbReference type="PROSITE" id="PS51194"/>
    </source>
</evidence>
<dbReference type="PROSITE" id="PS51192">
    <property type="entry name" value="HELICASE_ATP_BIND_1"/>
    <property type="match status" value="1"/>
</dbReference>
<keyword evidence="6" id="KW-0378">Hydrolase</keyword>
<feature type="region of interest" description="Disordered" evidence="10">
    <location>
        <begin position="2086"/>
        <end position="2121"/>
    </location>
</feature>
<dbReference type="SMART" id="SM00487">
    <property type="entry name" value="DEXDc"/>
    <property type="match status" value="1"/>
</dbReference>
<feature type="compositionally biased region" description="Acidic residues" evidence="10">
    <location>
        <begin position="99"/>
        <end position="145"/>
    </location>
</feature>
<keyword evidence="4" id="KW-0547">Nucleotide-binding</keyword>
<feature type="region of interest" description="Disordered" evidence="10">
    <location>
        <begin position="64"/>
        <end position="236"/>
    </location>
</feature>
<feature type="compositionally biased region" description="Acidic residues" evidence="10">
    <location>
        <begin position="503"/>
        <end position="515"/>
    </location>
</feature>
<protein>
    <recommendedName>
        <fullName evidence="15">Chromatin remodeling complex subunit</fullName>
    </recommendedName>
</protein>
<dbReference type="Pfam" id="PF00271">
    <property type="entry name" value="Helicase_C"/>
    <property type="match status" value="1"/>
</dbReference>
<evidence type="ECO:0000256" key="1">
    <source>
        <dbReference type="ARBA" id="ARBA00004123"/>
    </source>
</evidence>
<feature type="compositionally biased region" description="Basic and acidic residues" evidence="10">
    <location>
        <begin position="490"/>
        <end position="502"/>
    </location>
</feature>
<comment type="subcellular location">
    <subcellularLocation>
        <location evidence="1">Nucleus</location>
    </subcellularLocation>
</comment>
<feature type="domain" description="Helicase C-terminal" evidence="12">
    <location>
        <begin position="1307"/>
        <end position="1458"/>
    </location>
</feature>
<reference evidence="13 14" key="1">
    <citation type="submission" date="2024-01" db="EMBL/GenBank/DDBJ databases">
        <authorList>
            <person name="Allen C."/>
            <person name="Tagirdzhanova G."/>
        </authorList>
    </citation>
    <scope>NUCLEOTIDE SEQUENCE [LARGE SCALE GENOMIC DNA]</scope>
</reference>
<dbReference type="InterPro" id="IPR027417">
    <property type="entry name" value="P-loop_NTPase"/>
</dbReference>
<feature type="compositionally biased region" description="Basic and acidic residues" evidence="10">
    <location>
        <begin position="83"/>
        <end position="98"/>
    </location>
</feature>
<feature type="region of interest" description="Disordered" evidence="10">
    <location>
        <begin position="458"/>
        <end position="547"/>
    </location>
</feature>
<evidence type="ECO:0000256" key="9">
    <source>
        <dbReference type="ARBA" id="ARBA00023242"/>
    </source>
</evidence>
<dbReference type="SUPFAM" id="SSF54160">
    <property type="entry name" value="Chromo domain-like"/>
    <property type="match status" value="1"/>
</dbReference>
<evidence type="ECO:0000256" key="7">
    <source>
        <dbReference type="ARBA" id="ARBA00022833"/>
    </source>
</evidence>
<dbReference type="InterPro" id="IPR055565">
    <property type="entry name" value="DUF7141"/>
</dbReference>
<feature type="compositionally biased region" description="Basic and acidic residues" evidence="10">
    <location>
        <begin position="1589"/>
        <end position="1599"/>
    </location>
</feature>
<dbReference type="Proteomes" id="UP001642482">
    <property type="component" value="Unassembled WGS sequence"/>
</dbReference>
<feature type="compositionally biased region" description="Low complexity" evidence="10">
    <location>
        <begin position="1923"/>
        <end position="1946"/>
    </location>
</feature>
<dbReference type="CDD" id="cd18793">
    <property type="entry name" value="SF2_C_SNF"/>
    <property type="match status" value="1"/>
</dbReference>
<evidence type="ECO:0000313" key="14">
    <source>
        <dbReference type="Proteomes" id="UP001642482"/>
    </source>
</evidence>